<evidence type="ECO:0000256" key="4">
    <source>
        <dbReference type="SAM" id="MobiDB-lite"/>
    </source>
</evidence>
<dbReference type="InterPro" id="IPR025676">
    <property type="entry name" value="Clr5_dom"/>
</dbReference>
<dbReference type="Pfam" id="PF12796">
    <property type="entry name" value="Ank_2"/>
    <property type="match status" value="2"/>
</dbReference>
<gene>
    <name evidence="6" type="ORF">A1O3_01955</name>
</gene>
<keyword evidence="2 3" id="KW-0040">ANK repeat</keyword>
<dbReference type="HOGENOM" id="CLU_008198_0_0_1"/>
<dbReference type="InterPro" id="IPR036770">
    <property type="entry name" value="Ankyrin_rpt-contain_sf"/>
</dbReference>
<evidence type="ECO:0000256" key="3">
    <source>
        <dbReference type="PROSITE-ProRule" id="PRU00023"/>
    </source>
</evidence>
<dbReference type="InterPro" id="IPR002110">
    <property type="entry name" value="Ankyrin_rpt"/>
</dbReference>
<keyword evidence="1" id="KW-0677">Repeat</keyword>
<keyword evidence="7" id="KW-1185">Reference proteome</keyword>
<dbReference type="STRING" id="1182542.W9YI31"/>
<feature type="domain" description="Clr5" evidence="5">
    <location>
        <begin position="39"/>
        <end position="90"/>
    </location>
</feature>
<dbReference type="Gene3D" id="1.25.40.20">
    <property type="entry name" value="Ankyrin repeat-containing domain"/>
    <property type="match status" value="2"/>
</dbReference>
<evidence type="ECO:0000313" key="6">
    <source>
        <dbReference type="EMBL" id="EXJ88891.1"/>
    </source>
</evidence>
<accession>W9YI31</accession>
<dbReference type="PROSITE" id="PS50297">
    <property type="entry name" value="ANK_REP_REGION"/>
    <property type="match status" value="2"/>
</dbReference>
<feature type="compositionally biased region" description="Polar residues" evidence="4">
    <location>
        <begin position="139"/>
        <end position="153"/>
    </location>
</feature>
<dbReference type="GeneID" id="19166088"/>
<dbReference type="PANTHER" id="PTHR24198:SF165">
    <property type="entry name" value="ANKYRIN REPEAT-CONTAINING PROTEIN-RELATED"/>
    <property type="match status" value="1"/>
</dbReference>
<proteinExistence type="predicted"/>
<evidence type="ECO:0000313" key="7">
    <source>
        <dbReference type="Proteomes" id="UP000019478"/>
    </source>
</evidence>
<dbReference type="eggNOG" id="KOG0504">
    <property type="taxonomic scope" value="Eukaryota"/>
</dbReference>
<dbReference type="Proteomes" id="UP000019478">
    <property type="component" value="Unassembled WGS sequence"/>
</dbReference>
<dbReference type="PROSITE" id="PS50088">
    <property type="entry name" value="ANK_REPEAT"/>
    <property type="match status" value="3"/>
</dbReference>
<reference evidence="6 7" key="1">
    <citation type="submission" date="2013-03" db="EMBL/GenBank/DDBJ databases">
        <title>The Genome Sequence of Capronia epimyces CBS 606.96.</title>
        <authorList>
            <consortium name="The Broad Institute Genomics Platform"/>
            <person name="Cuomo C."/>
            <person name="de Hoog S."/>
            <person name="Gorbushina A."/>
            <person name="Walker B."/>
            <person name="Young S.K."/>
            <person name="Zeng Q."/>
            <person name="Gargeya S."/>
            <person name="Fitzgerald M."/>
            <person name="Haas B."/>
            <person name="Abouelleil A."/>
            <person name="Allen A.W."/>
            <person name="Alvarado L."/>
            <person name="Arachchi H.M."/>
            <person name="Berlin A.M."/>
            <person name="Chapman S.B."/>
            <person name="Gainer-Dewar J."/>
            <person name="Goldberg J."/>
            <person name="Griggs A."/>
            <person name="Gujja S."/>
            <person name="Hansen M."/>
            <person name="Howarth C."/>
            <person name="Imamovic A."/>
            <person name="Ireland A."/>
            <person name="Larimer J."/>
            <person name="McCowan C."/>
            <person name="Murphy C."/>
            <person name="Pearson M."/>
            <person name="Poon T.W."/>
            <person name="Priest M."/>
            <person name="Roberts A."/>
            <person name="Saif S."/>
            <person name="Shea T."/>
            <person name="Sisk P."/>
            <person name="Sykes S."/>
            <person name="Wortman J."/>
            <person name="Nusbaum C."/>
            <person name="Birren B."/>
        </authorList>
    </citation>
    <scope>NUCLEOTIDE SEQUENCE [LARGE SCALE GENOMIC DNA]</scope>
    <source>
        <strain evidence="6 7">CBS 606.96</strain>
    </source>
</reference>
<sequence>MAPLTTTHTNADADDHIESMIPSCTPLLSADAANPDLEEDQWNEYEQVLRHLHGMADKSLQDIMEYMKQTFGFEKSEGQYKRKFKSWGLRTNVKSHEWKFVAHRLQKRKKSGKNESNVYAHGVLQPAKRVRTETRRHGWQSTSERIASAQSPKTPEGIQVLTPTDTQNSRFATDLDLLWYKVSIYQVPNLSPGLLAVKITGDLRLSNGWNVVLSPNVPTQVANKLNSYLRALLPNTPENELQARQDPLAGKDLLTSPAELVKILLFAISNHLTDGEAVAKVLSMNSRPSQERALLDCLSIKNPTLQAFGERLFKASIIRGHCRLMTEFLRRGADPNIRITREGCSALRHCVEITDLMSCKKLLEFGADVNAMSTFENAEHTPLQAAAARGHCEVVRLLLRYGADPNAHSADSGGTALQCALLKNDTLLEAGADINGLDRYKNNVITIALNRNGPKVVQFLLQAGADPCLIKTDKLGRVLLQKAVTRRDSGLLCHVWTLGSPVERYLDLKSSWFSGQRAWEHLQVATGETILLLYECLSQSRPPKEEEYFRSAAKEAIQRGDLHTFAGLLKAAGRAEIDLDIPPEPGVRVRAWIEGSSEEFRYLLEAAADYNDSSIESCLECVLEPLVRHKDYETFHMMLRTYRTCFATTDSHADAIGLFTAASCGDMLLMESYVLAGVDVSTPSIVGTLGSPLEAVVSCERGDFEETDEVAEGLIRFTRDDMVRWLISMGATVDDKILRAMIKSENSCYVETFIESGVDLLPSLDVIRTLFQERDTRGSADDVESLFLLLTYDSSLAATRFGSLVLYDLVADDYHDIATLLLETGGDQFDVNFNDGTRTLLQIAIIEGELELVRCLLKAGADPDATARQARTPLQLAAAMGEKFASFFACQAIRLLLDKDADVDKRAYGEWSALQYASRYADGRAQMILDAGLM</sequence>
<name>W9YI31_9EURO</name>
<dbReference type="Pfam" id="PF14420">
    <property type="entry name" value="Clr5"/>
    <property type="match status" value="1"/>
</dbReference>
<dbReference type="SUPFAM" id="SSF48403">
    <property type="entry name" value="Ankyrin repeat"/>
    <property type="match status" value="2"/>
</dbReference>
<evidence type="ECO:0000256" key="2">
    <source>
        <dbReference type="ARBA" id="ARBA00023043"/>
    </source>
</evidence>
<dbReference type="OrthoDB" id="4121247at2759"/>
<feature type="repeat" description="ANK" evidence="3">
    <location>
        <begin position="869"/>
        <end position="908"/>
    </location>
</feature>
<dbReference type="RefSeq" id="XP_007730288.1">
    <property type="nucleotide sequence ID" value="XM_007732098.1"/>
</dbReference>
<feature type="repeat" description="ANK" evidence="3">
    <location>
        <begin position="836"/>
        <end position="868"/>
    </location>
</feature>
<dbReference type="SMART" id="SM00248">
    <property type="entry name" value="ANK"/>
    <property type="match status" value="8"/>
</dbReference>
<evidence type="ECO:0000256" key="1">
    <source>
        <dbReference type="ARBA" id="ARBA00022737"/>
    </source>
</evidence>
<evidence type="ECO:0000259" key="5">
    <source>
        <dbReference type="Pfam" id="PF14420"/>
    </source>
</evidence>
<dbReference type="AlphaFoldDB" id="W9YI31"/>
<dbReference type="PANTHER" id="PTHR24198">
    <property type="entry name" value="ANKYRIN REPEAT AND PROTEIN KINASE DOMAIN-CONTAINING PROTEIN"/>
    <property type="match status" value="1"/>
</dbReference>
<feature type="repeat" description="ANK" evidence="3">
    <location>
        <begin position="378"/>
        <end position="410"/>
    </location>
</feature>
<comment type="caution">
    <text evidence="6">The sequence shown here is derived from an EMBL/GenBank/DDBJ whole genome shotgun (WGS) entry which is preliminary data.</text>
</comment>
<dbReference type="EMBL" id="AMGY01000002">
    <property type="protein sequence ID" value="EXJ88891.1"/>
    <property type="molecule type" value="Genomic_DNA"/>
</dbReference>
<protein>
    <recommendedName>
        <fullName evidence="5">Clr5 domain-containing protein</fullName>
    </recommendedName>
</protein>
<feature type="region of interest" description="Disordered" evidence="4">
    <location>
        <begin position="130"/>
        <end position="161"/>
    </location>
</feature>
<organism evidence="6 7">
    <name type="scientific">Capronia epimyces CBS 606.96</name>
    <dbReference type="NCBI Taxonomy" id="1182542"/>
    <lineage>
        <taxon>Eukaryota</taxon>
        <taxon>Fungi</taxon>
        <taxon>Dikarya</taxon>
        <taxon>Ascomycota</taxon>
        <taxon>Pezizomycotina</taxon>
        <taxon>Eurotiomycetes</taxon>
        <taxon>Chaetothyriomycetidae</taxon>
        <taxon>Chaetothyriales</taxon>
        <taxon>Herpotrichiellaceae</taxon>
        <taxon>Capronia</taxon>
    </lineage>
</organism>